<name>A0A367JFL7_RHIAZ</name>
<dbReference type="EMBL" id="PJQL01001428">
    <property type="protein sequence ID" value="RCH88659.1"/>
    <property type="molecule type" value="Genomic_DNA"/>
</dbReference>
<accession>A0A367JFL7</accession>
<keyword evidence="2" id="KW-1185">Reference proteome</keyword>
<evidence type="ECO:0000313" key="1">
    <source>
        <dbReference type="EMBL" id="RCH88659.1"/>
    </source>
</evidence>
<protein>
    <submittedName>
        <fullName evidence="1">Uncharacterized protein</fullName>
    </submittedName>
</protein>
<reference evidence="1 2" key="1">
    <citation type="journal article" date="2018" name="G3 (Bethesda)">
        <title>Phylogenetic and Phylogenomic Definition of Rhizopus Species.</title>
        <authorList>
            <person name="Gryganskyi A.P."/>
            <person name="Golan J."/>
            <person name="Dolatabadi S."/>
            <person name="Mondo S."/>
            <person name="Robb S."/>
            <person name="Idnurm A."/>
            <person name="Muszewska A."/>
            <person name="Steczkiewicz K."/>
            <person name="Masonjones S."/>
            <person name="Liao H.L."/>
            <person name="Gajdeczka M.T."/>
            <person name="Anike F."/>
            <person name="Vuek A."/>
            <person name="Anishchenko I.M."/>
            <person name="Voigt K."/>
            <person name="de Hoog G.S."/>
            <person name="Smith M.E."/>
            <person name="Heitman J."/>
            <person name="Vilgalys R."/>
            <person name="Stajich J.E."/>
        </authorList>
    </citation>
    <scope>NUCLEOTIDE SEQUENCE [LARGE SCALE GENOMIC DNA]</scope>
    <source>
        <strain evidence="1 2">CBS 357.93</strain>
    </source>
</reference>
<proteinExistence type="predicted"/>
<dbReference type="AlphaFoldDB" id="A0A367JFL7"/>
<dbReference type="Proteomes" id="UP000252139">
    <property type="component" value="Unassembled WGS sequence"/>
</dbReference>
<gene>
    <name evidence="1" type="ORF">CU097_009393</name>
</gene>
<organism evidence="1 2">
    <name type="scientific">Rhizopus azygosporus</name>
    <name type="common">Rhizopus microsporus var. azygosporus</name>
    <dbReference type="NCBI Taxonomy" id="86630"/>
    <lineage>
        <taxon>Eukaryota</taxon>
        <taxon>Fungi</taxon>
        <taxon>Fungi incertae sedis</taxon>
        <taxon>Mucoromycota</taxon>
        <taxon>Mucoromycotina</taxon>
        <taxon>Mucoromycetes</taxon>
        <taxon>Mucorales</taxon>
        <taxon>Mucorineae</taxon>
        <taxon>Rhizopodaceae</taxon>
        <taxon>Rhizopus</taxon>
    </lineage>
</organism>
<sequence>MQPIYKAFDHFGFSPDFSSLSLANILLLPLANLFLSIPDFCHLRVLTSNFFIIDDATERLRLRVRKQYDCSCSSGTLFCKTYHISQKIKLLIPLYCHFNNNRCGNNSPPFNLDGSQTTSFYAKIPHSCVSPQDVLESGYATTSADSVV</sequence>
<comment type="caution">
    <text evidence="1">The sequence shown here is derived from an EMBL/GenBank/DDBJ whole genome shotgun (WGS) entry which is preliminary data.</text>
</comment>
<evidence type="ECO:0000313" key="2">
    <source>
        <dbReference type="Proteomes" id="UP000252139"/>
    </source>
</evidence>